<organism evidence="1 2">
    <name type="scientific">Mycolicibacterium fallax</name>
    <name type="common">Mycobacterium fallax</name>
    <dbReference type="NCBI Taxonomy" id="1793"/>
    <lineage>
        <taxon>Bacteria</taxon>
        <taxon>Bacillati</taxon>
        <taxon>Actinomycetota</taxon>
        <taxon>Actinomycetes</taxon>
        <taxon>Mycobacteriales</taxon>
        <taxon>Mycobacteriaceae</taxon>
        <taxon>Mycolicibacterium</taxon>
    </lineage>
</organism>
<comment type="caution">
    <text evidence="1">The sequence shown here is derived from an EMBL/GenBank/DDBJ whole genome shotgun (WGS) entry which is preliminary data.</text>
</comment>
<dbReference type="OrthoDB" id="4390288at2"/>
<dbReference type="AlphaFoldDB" id="A0A1X1RFB2"/>
<reference evidence="1 2" key="1">
    <citation type="submission" date="2016-01" db="EMBL/GenBank/DDBJ databases">
        <title>The new phylogeny of the genus Mycobacterium.</title>
        <authorList>
            <person name="Tarcisio F."/>
            <person name="Conor M."/>
            <person name="Antonella G."/>
            <person name="Elisabetta G."/>
            <person name="Giulia F.S."/>
            <person name="Sara T."/>
            <person name="Anna F."/>
            <person name="Clotilde B."/>
            <person name="Roberto B."/>
            <person name="Veronica D.S."/>
            <person name="Fabio R."/>
            <person name="Monica P."/>
            <person name="Olivier J."/>
            <person name="Enrico T."/>
            <person name="Nicola S."/>
        </authorList>
    </citation>
    <scope>NUCLEOTIDE SEQUENCE [LARGE SCALE GENOMIC DNA]</scope>
    <source>
        <strain evidence="1 2">DSM 44179</strain>
    </source>
</reference>
<evidence type="ECO:0000313" key="1">
    <source>
        <dbReference type="EMBL" id="ORV04265.1"/>
    </source>
</evidence>
<dbReference type="STRING" id="1793.AWC04_08930"/>
<dbReference type="RefSeq" id="WP_085095225.1">
    <property type="nucleotide sequence ID" value="NZ_AP022603.1"/>
</dbReference>
<gene>
    <name evidence="1" type="ORF">AWC04_08930</name>
</gene>
<keyword evidence="2" id="KW-1185">Reference proteome</keyword>
<dbReference type="EMBL" id="LQOJ01000031">
    <property type="protein sequence ID" value="ORV04265.1"/>
    <property type="molecule type" value="Genomic_DNA"/>
</dbReference>
<proteinExistence type="predicted"/>
<evidence type="ECO:0000313" key="2">
    <source>
        <dbReference type="Proteomes" id="UP000193484"/>
    </source>
</evidence>
<dbReference type="Proteomes" id="UP000193484">
    <property type="component" value="Unassembled WGS sequence"/>
</dbReference>
<name>A0A1X1RFB2_MYCFA</name>
<dbReference type="Gene3D" id="3.40.960.10">
    <property type="entry name" value="VSR Endonuclease"/>
    <property type="match status" value="1"/>
</dbReference>
<protein>
    <submittedName>
        <fullName evidence="1">Uncharacterized protein</fullName>
    </submittedName>
</protein>
<sequence length="292" mass="32540">MDRIFLGKEALAAETVTRQDLRRYCTRLLPGVYANASITPTFADRTRAAWLWSRRRGVITSLAAASLLGAQWVDDEEPVDLNFANNKAPAGVRTHRNLLLPQETAPIGEMTATVPARTALDLARSGTLRQAVARLDALARATAVTADAVLELARLHPNLRGVRRVSEALTLMDPGAESPRETWLRLMFIEAGFPRPQTQLPVLRDDGESSFFLDLGWQEVMVAAEYEGDQHRTDPEQYRDDITRLEYIQSQGWTVIRVAAQMPRTEILRRTRLAWQAARTAGRGTAADAPIE</sequence>
<accession>A0A1X1RFB2</accession>